<sequence>MMHSEEMTARRTLKTGKGFLAVMSIVLSMFVFAFFGWNQTEVEASGTVQTTKDNVIVTGNVKNSKGQPIANVLVKILVQSYVLDKKTNKHVYVWVTAGKALTDSKGQYGAHVQRPATGLMKAEWVRKGTTNPVLVKTFNIKKSSSKFAFDLKTTNSFNPLATIGFSY</sequence>
<dbReference type="Proteomes" id="UP000479114">
    <property type="component" value="Chromosome"/>
</dbReference>
<keyword evidence="1" id="KW-0472">Membrane</keyword>
<keyword evidence="3" id="KW-1185">Reference proteome</keyword>
<evidence type="ECO:0000313" key="2">
    <source>
        <dbReference type="EMBL" id="QHW33952.1"/>
    </source>
</evidence>
<keyword evidence="1" id="KW-0812">Transmembrane</keyword>
<organism evidence="2 3">
    <name type="scientific">Paenibacillus rhizovicinus</name>
    <dbReference type="NCBI Taxonomy" id="2704463"/>
    <lineage>
        <taxon>Bacteria</taxon>
        <taxon>Bacillati</taxon>
        <taxon>Bacillota</taxon>
        <taxon>Bacilli</taxon>
        <taxon>Bacillales</taxon>
        <taxon>Paenibacillaceae</taxon>
        <taxon>Paenibacillus</taxon>
    </lineage>
</organism>
<dbReference type="EMBL" id="CP048286">
    <property type="protein sequence ID" value="QHW33952.1"/>
    <property type="molecule type" value="Genomic_DNA"/>
</dbReference>
<accession>A0A6C0PBI1</accession>
<name>A0A6C0PBI1_9BACL</name>
<gene>
    <name evidence="2" type="ORF">GZH47_26245</name>
</gene>
<protein>
    <submittedName>
        <fullName evidence="2">Uncharacterized protein</fullName>
    </submittedName>
</protein>
<feature type="transmembrane region" description="Helical" evidence="1">
    <location>
        <begin position="20"/>
        <end position="37"/>
    </location>
</feature>
<evidence type="ECO:0000313" key="3">
    <source>
        <dbReference type="Proteomes" id="UP000479114"/>
    </source>
</evidence>
<reference evidence="2 3" key="1">
    <citation type="submission" date="2020-02" db="EMBL/GenBank/DDBJ databases">
        <title>Paenibacillus sp. nov., isolated from rhizosphere soil of tomato.</title>
        <authorList>
            <person name="Weon H.-Y."/>
            <person name="Lee S.A."/>
        </authorList>
    </citation>
    <scope>NUCLEOTIDE SEQUENCE [LARGE SCALE GENOMIC DNA]</scope>
    <source>
        <strain evidence="2 3">14171R-81</strain>
    </source>
</reference>
<dbReference type="KEGG" id="prz:GZH47_26245"/>
<keyword evidence="1" id="KW-1133">Transmembrane helix</keyword>
<evidence type="ECO:0000256" key="1">
    <source>
        <dbReference type="SAM" id="Phobius"/>
    </source>
</evidence>
<proteinExistence type="predicted"/>
<dbReference type="AlphaFoldDB" id="A0A6C0PBI1"/>